<evidence type="ECO:0000259" key="3">
    <source>
        <dbReference type="Pfam" id="PF00370"/>
    </source>
</evidence>
<gene>
    <name evidence="4" type="ORF">METZ01_LOCUS235978</name>
</gene>
<reference evidence="4" key="1">
    <citation type="submission" date="2018-05" db="EMBL/GenBank/DDBJ databases">
        <authorList>
            <person name="Lanie J.A."/>
            <person name="Ng W.-L."/>
            <person name="Kazmierczak K.M."/>
            <person name="Andrzejewski T.M."/>
            <person name="Davidsen T.M."/>
            <person name="Wayne K.J."/>
            <person name="Tettelin H."/>
            <person name="Glass J.I."/>
            <person name="Rusch D."/>
            <person name="Podicherti R."/>
            <person name="Tsui H.-C.T."/>
            <person name="Winkler M.E."/>
        </authorList>
    </citation>
    <scope>NUCLEOTIDE SEQUENCE</scope>
</reference>
<dbReference type="PANTHER" id="PTHR43095">
    <property type="entry name" value="SUGAR KINASE"/>
    <property type="match status" value="1"/>
</dbReference>
<name>A0A382H759_9ZZZZ</name>
<dbReference type="GO" id="GO:0016301">
    <property type="term" value="F:kinase activity"/>
    <property type="evidence" value="ECO:0007669"/>
    <property type="project" value="UniProtKB-KW"/>
</dbReference>
<dbReference type="AlphaFoldDB" id="A0A382H759"/>
<feature type="non-terminal residue" evidence="4">
    <location>
        <position position="1"/>
    </location>
</feature>
<keyword evidence="1" id="KW-0808">Transferase</keyword>
<accession>A0A382H759</accession>
<dbReference type="InterPro" id="IPR018484">
    <property type="entry name" value="FGGY_N"/>
</dbReference>
<feature type="domain" description="Carbohydrate kinase FGGY N-terminal" evidence="3">
    <location>
        <begin position="1"/>
        <end position="87"/>
    </location>
</feature>
<sequence>VLSLDLGTSSAHAVLIDRRGRTVATSRASLRYHRPEDGSDLAKEFHPAEVMDAVGDAVGKTLRQAAVEPGQVAAVGVTSQGQGAVLMGPD</sequence>
<dbReference type="Gene3D" id="3.30.420.40">
    <property type="match status" value="1"/>
</dbReference>
<feature type="non-terminal residue" evidence="4">
    <location>
        <position position="90"/>
    </location>
</feature>
<evidence type="ECO:0000256" key="1">
    <source>
        <dbReference type="ARBA" id="ARBA00022679"/>
    </source>
</evidence>
<dbReference type="GO" id="GO:0005975">
    <property type="term" value="P:carbohydrate metabolic process"/>
    <property type="evidence" value="ECO:0007669"/>
    <property type="project" value="InterPro"/>
</dbReference>
<organism evidence="4">
    <name type="scientific">marine metagenome</name>
    <dbReference type="NCBI Taxonomy" id="408172"/>
    <lineage>
        <taxon>unclassified sequences</taxon>
        <taxon>metagenomes</taxon>
        <taxon>ecological metagenomes</taxon>
    </lineage>
</organism>
<evidence type="ECO:0000256" key="2">
    <source>
        <dbReference type="ARBA" id="ARBA00022777"/>
    </source>
</evidence>
<dbReference type="EMBL" id="UINC01059567">
    <property type="protein sequence ID" value="SVB83124.1"/>
    <property type="molecule type" value="Genomic_DNA"/>
</dbReference>
<protein>
    <recommendedName>
        <fullName evidence="3">Carbohydrate kinase FGGY N-terminal domain-containing protein</fullName>
    </recommendedName>
</protein>
<dbReference type="SUPFAM" id="SSF53067">
    <property type="entry name" value="Actin-like ATPase domain"/>
    <property type="match status" value="1"/>
</dbReference>
<dbReference type="InterPro" id="IPR050406">
    <property type="entry name" value="FGGY_Carb_Kinase"/>
</dbReference>
<keyword evidence="2" id="KW-0418">Kinase</keyword>
<dbReference type="InterPro" id="IPR043129">
    <property type="entry name" value="ATPase_NBD"/>
</dbReference>
<evidence type="ECO:0000313" key="4">
    <source>
        <dbReference type="EMBL" id="SVB83124.1"/>
    </source>
</evidence>
<dbReference type="PANTHER" id="PTHR43095:SF5">
    <property type="entry name" value="XYLULOSE KINASE"/>
    <property type="match status" value="1"/>
</dbReference>
<dbReference type="Pfam" id="PF00370">
    <property type="entry name" value="FGGY_N"/>
    <property type="match status" value="1"/>
</dbReference>
<proteinExistence type="predicted"/>